<dbReference type="EMBL" id="JAZHOF010000014">
    <property type="protein sequence ID" value="MEJ8574813.1"/>
    <property type="molecule type" value="Genomic_DNA"/>
</dbReference>
<reference evidence="1 2" key="1">
    <citation type="submission" date="2024-02" db="EMBL/GenBank/DDBJ databases">
        <title>Genome analysis and characterization of Microbaculum marinisediminis sp. nov., isolated from marine sediment.</title>
        <authorList>
            <person name="Du Z.-J."/>
            <person name="Ye Y.-Q."/>
            <person name="Zhang Z.-R."/>
            <person name="Yuan S.-M."/>
            <person name="Zhang X.-Y."/>
        </authorList>
    </citation>
    <scope>NUCLEOTIDE SEQUENCE [LARGE SCALE GENOMIC DNA]</scope>
    <source>
        <strain evidence="1 2">SDUM1044001</strain>
    </source>
</reference>
<sequence>MAWSCPGLNDIPVWVAEGDLRYLVSFGKDARRQVAASQTLPPFNRINDTIEWRLGADGRPYATILRWFTEFDDGRQGQVLVVTRTGQGGTCHVAYVDALANSDANELARQAADGLSPGFDCRSATPVIFGKAGGSR</sequence>
<name>A0AAW9S0X6_9HYPH</name>
<dbReference type="AlphaFoldDB" id="A0AAW9S0X6"/>
<dbReference type="RefSeq" id="WP_340332508.1">
    <property type="nucleotide sequence ID" value="NZ_JAZHOF010000014.1"/>
</dbReference>
<accession>A0AAW9S0X6</accession>
<protein>
    <submittedName>
        <fullName evidence="1">Uncharacterized protein</fullName>
    </submittedName>
</protein>
<evidence type="ECO:0000313" key="2">
    <source>
        <dbReference type="Proteomes" id="UP001378188"/>
    </source>
</evidence>
<comment type="caution">
    <text evidence="1">The sequence shown here is derived from an EMBL/GenBank/DDBJ whole genome shotgun (WGS) entry which is preliminary data.</text>
</comment>
<keyword evidence="2" id="KW-1185">Reference proteome</keyword>
<gene>
    <name evidence="1" type="ORF">V3328_25280</name>
</gene>
<dbReference type="Proteomes" id="UP001378188">
    <property type="component" value="Unassembled WGS sequence"/>
</dbReference>
<evidence type="ECO:0000313" key="1">
    <source>
        <dbReference type="EMBL" id="MEJ8574813.1"/>
    </source>
</evidence>
<organism evidence="1 2">
    <name type="scientific">Microbaculum marinum</name>
    <dbReference type="NCBI Taxonomy" id="1764581"/>
    <lineage>
        <taxon>Bacteria</taxon>
        <taxon>Pseudomonadati</taxon>
        <taxon>Pseudomonadota</taxon>
        <taxon>Alphaproteobacteria</taxon>
        <taxon>Hyphomicrobiales</taxon>
        <taxon>Tepidamorphaceae</taxon>
        <taxon>Microbaculum</taxon>
    </lineage>
</organism>
<proteinExistence type="predicted"/>